<evidence type="ECO:0000256" key="1">
    <source>
        <dbReference type="ARBA" id="ARBA00022679"/>
    </source>
</evidence>
<dbReference type="InterPro" id="IPR016181">
    <property type="entry name" value="Acyl_CoA_acyltransferase"/>
</dbReference>
<dbReference type="EMBL" id="JANSUY010000002">
    <property type="protein sequence ID" value="MCR9014449.1"/>
    <property type="molecule type" value="Genomic_DNA"/>
</dbReference>
<dbReference type="AlphaFoldDB" id="A0A9X2SY09"/>
<accession>A0A9X2SY09</accession>
<name>A0A9X2SY09_9BACT</name>
<keyword evidence="1" id="KW-0808">Transferase</keyword>
<organism evidence="3 4">
    <name type="scientific">Aquiflexum gelatinilyticum</name>
    <dbReference type="NCBI Taxonomy" id="2961943"/>
    <lineage>
        <taxon>Bacteria</taxon>
        <taxon>Pseudomonadati</taxon>
        <taxon>Bacteroidota</taxon>
        <taxon>Cytophagia</taxon>
        <taxon>Cytophagales</taxon>
        <taxon>Cyclobacteriaceae</taxon>
        <taxon>Aquiflexum</taxon>
    </lineage>
</organism>
<sequence>MITIESFQLNDQNEVKDFVLNIQNNEFLLGFSEMDQPDLIDIAHFYRDGGFWTAKSQNEIVGTIGLQKIDVHNAVLRKMFVKKELRGRELSIAQKLFDTLFEEAKMKGFQTIWLDTPAVATASHQFYERNGFIQSDKQNLPNGYVFPDKNSKIYKLTLK</sequence>
<dbReference type="PROSITE" id="PS51186">
    <property type="entry name" value="GNAT"/>
    <property type="match status" value="1"/>
</dbReference>
<proteinExistence type="predicted"/>
<reference evidence="3" key="1">
    <citation type="submission" date="2022-08" db="EMBL/GenBank/DDBJ databases">
        <authorList>
            <person name="Zhang D."/>
        </authorList>
    </citation>
    <scope>NUCLEOTIDE SEQUENCE</scope>
    <source>
        <strain evidence="3">XJ19-11</strain>
    </source>
</reference>
<gene>
    <name evidence="3" type="ORF">NU887_05340</name>
</gene>
<dbReference type="PANTHER" id="PTHR13947:SF37">
    <property type="entry name" value="LD18367P"/>
    <property type="match status" value="1"/>
</dbReference>
<dbReference type="Gene3D" id="3.40.630.30">
    <property type="match status" value="1"/>
</dbReference>
<keyword evidence="4" id="KW-1185">Reference proteome</keyword>
<comment type="caution">
    <text evidence="3">The sequence shown here is derived from an EMBL/GenBank/DDBJ whole genome shotgun (WGS) entry which is preliminary data.</text>
</comment>
<dbReference type="InterPro" id="IPR050769">
    <property type="entry name" value="NAT_camello-type"/>
</dbReference>
<dbReference type="RefSeq" id="WP_258422328.1">
    <property type="nucleotide sequence ID" value="NZ_JANAEZ010000006.1"/>
</dbReference>
<dbReference type="PANTHER" id="PTHR13947">
    <property type="entry name" value="GNAT FAMILY N-ACETYLTRANSFERASE"/>
    <property type="match status" value="1"/>
</dbReference>
<dbReference type="InterPro" id="IPR000182">
    <property type="entry name" value="GNAT_dom"/>
</dbReference>
<dbReference type="SUPFAM" id="SSF55729">
    <property type="entry name" value="Acyl-CoA N-acyltransferases (Nat)"/>
    <property type="match status" value="1"/>
</dbReference>
<dbReference type="Pfam" id="PF00583">
    <property type="entry name" value="Acetyltransf_1"/>
    <property type="match status" value="1"/>
</dbReference>
<evidence type="ECO:0000313" key="3">
    <source>
        <dbReference type="EMBL" id="MCR9014449.1"/>
    </source>
</evidence>
<protein>
    <submittedName>
        <fullName evidence="3">GNAT family N-acetyltransferase</fullName>
    </submittedName>
</protein>
<dbReference type="GO" id="GO:0008080">
    <property type="term" value="F:N-acetyltransferase activity"/>
    <property type="evidence" value="ECO:0007669"/>
    <property type="project" value="InterPro"/>
</dbReference>
<dbReference type="CDD" id="cd04301">
    <property type="entry name" value="NAT_SF"/>
    <property type="match status" value="1"/>
</dbReference>
<evidence type="ECO:0000313" key="4">
    <source>
        <dbReference type="Proteomes" id="UP001142175"/>
    </source>
</evidence>
<evidence type="ECO:0000259" key="2">
    <source>
        <dbReference type="PROSITE" id="PS51186"/>
    </source>
</evidence>
<dbReference type="Proteomes" id="UP001142175">
    <property type="component" value="Unassembled WGS sequence"/>
</dbReference>
<feature type="domain" description="N-acetyltransferase" evidence="2">
    <location>
        <begin position="2"/>
        <end position="159"/>
    </location>
</feature>